<comment type="caution">
    <text evidence="4">The sequence shown here is derived from an EMBL/GenBank/DDBJ whole genome shotgun (WGS) entry which is preliminary data.</text>
</comment>
<dbReference type="Proteomes" id="UP000030170">
    <property type="component" value="Unassembled WGS sequence"/>
</dbReference>
<dbReference type="InterPro" id="IPR003723">
    <property type="entry name" value="Precorrin-6x_reduct"/>
</dbReference>
<dbReference type="GO" id="GO:0016994">
    <property type="term" value="F:precorrin-6A reductase activity"/>
    <property type="evidence" value="ECO:0007669"/>
    <property type="project" value="InterPro"/>
</dbReference>
<dbReference type="OrthoDB" id="9780707at2"/>
<organism evidence="4 5">
    <name type="scientific">Neosynechococcus sphagnicola sy1</name>
    <dbReference type="NCBI Taxonomy" id="1497020"/>
    <lineage>
        <taxon>Bacteria</taxon>
        <taxon>Bacillati</taxon>
        <taxon>Cyanobacteriota</taxon>
        <taxon>Cyanophyceae</taxon>
        <taxon>Neosynechococcales</taxon>
        <taxon>Neosynechococcaceae</taxon>
        <taxon>Neosynechococcus</taxon>
    </lineage>
</organism>
<dbReference type="NCBIfam" id="TIGR00715">
    <property type="entry name" value="precor6x_red"/>
    <property type="match status" value="1"/>
</dbReference>
<proteinExistence type="predicted"/>
<keyword evidence="3" id="KW-0560">Oxidoreductase</keyword>
<evidence type="ECO:0000313" key="5">
    <source>
        <dbReference type="Proteomes" id="UP000030170"/>
    </source>
</evidence>
<gene>
    <name evidence="4" type="ORF">DO97_05250</name>
</gene>
<dbReference type="RefSeq" id="WP_036532985.1">
    <property type="nucleotide sequence ID" value="NZ_JJML01000019.1"/>
</dbReference>
<accession>A0A098TK82</accession>
<dbReference type="UniPathway" id="UPA00148"/>
<protein>
    <submittedName>
        <fullName evidence="4">Cobalt-precorrin-6X reductase</fullName>
    </submittedName>
</protein>
<dbReference type="EMBL" id="JJML01000019">
    <property type="protein sequence ID" value="KGF72745.1"/>
    <property type="molecule type" value="Genomic_DNA"/>
</dbReference>
<dbReference type="Pfam" id="PF02571">
    <property type="entry name" value="CbiJ"/>
    <property type="match status" value="1"/>
</dbReference>
<comment type="pathway">
    <text evidence="1">Cofactor biosynthesis; adenosylcobalamin biosynthesis.</text>
</comment>
<sequence>MFDLSPSLYTGRLWLIGGTQESAALAQLLVAHSLPCTVSVTTATARSLYPPSPFLQVWVGQLSPEALPLFLQQQHITAILDASHPYAVAISQLAIAFAQQYQLPYLRYERPLITTGEAIESFESLTSLLASDRLGGERVLLTIGYRSLQLFQPWQDQARLFARILPSTQALTAAVAAGFTRDRLIALRPPISADLEQALWQQWQISLVVTKASGTPGGEAIKRQLATQLGIPLVVIARPPLTYPHLTSELPEVIAFCQRYCR</sequence>
<dbReference type="GO" id="GO:0009236">
    <property type="term" value="P:cobalamin biosynthetic process"/>
    <property type="evidence" value="ECO:0007669"/>
    <property type="project" value="UniProtKB-UniPathway"/>
</dbReference>
<evidence type="ECO:0000256" key="2">
    <source>
        <dbReference type="ARBA" id="ARBA00022573"/>
    </source>
</evidence>
<evidence type="ECO:0000256" key="3">
    <source>
        <dbReference type="ARBA" id="ARBA00023002"/>
    </source>
</evidence>
<name>A0A098TK82_9CYAN</name>
<dbReference type="PANTHER" id="PTHR36925">
    <property type="entry name" value="COBALT-PRECORRIN-6A REDUCTASE"/>
    <property type="match status" value="1"/>
</dbReference>
<dbReference type="PANTHER" id="PTHR36925:SF1">
    <property type="entry name" value="COBALT-PRECORRIN-6A REDUCTASE"/>
    <property type="match status" value="1"/>
</dbReference>
<dbReference type="STRING" id="1497020.DO97_05250"/>
<keyword evidence="5" id="KW-1185">Reference proteome</keyword>
<evidence type="ECO:0000313" key="4">
    <source>
        <dbReference type="EMBL" id="KGF72745.1"/>
    </source>
</evidence>
<dbReference type="NCBIfam" id="NF005970">
    <property type="entry name" value="PRK08057.1-4"/>
    <property type="match status" value="1"/>
</dbReference>
<dbReference type="AlphaFoldDB" id="A0A098TK82"/>
<dbReference type="PROSITE" id="PS51014">
    <property type="entry name" value="COBK_CBIJ"/>
    <property type="match status" value="1"/>
</dbReference>
<evidence type="ECO:0000256" key="1">
    <source>
        <dbReference type="ARBA" id="ARBA00004953"/>
    </source>
</evidence>
<reference evidence="4 5" key="1">
    <citation type="journal article" date="2014" name="Mol. Ecol.">
        <title>Evolution of Synechococcus.</title>
        <authorList>
            <person name="Dvorak P."/>
            <person name="Casamatta D."/>
            <person name="Hasler P."/>
            <person name="Poulickova A."/>
            <person name="Ondrej V."/>
            <person name="Sanges R."/>
        </authorList>
    </citation>
    <scope>NUCLEOTIDE SEQUENCE [LARGE SCALE GENOMIC DNA]</scope>
    <source>
        <strain evidence="4 5">CAUP A 1101</strain>
    </source>
</reference>
<keyword evidence="2" id="KW-0169">Cobalamin biosynthesis</keyword>